<dbReference type="AlphaFoldDB" id="A0A7J7NDD9"/>
<accession>A0A7J7NDD9</accession>
<reference evidence="2 3" key="1">
    <citation type="journal article" date="2020" name="IScience">
        <title>Genome Sequencing of the Endangered Kingdonia uniflora (Circaeasteraceae, Ranunculales) Reveals Potential Mechanisms of Evolutionary Specialization.</title>
        <authorList>
            <person name="Sun Y."/>
            <person name="Deng T."/>
            <person name="Zhang A."/>
            <person name="Moore M.J."/>
            <person name="Landis J.B."/>
            <person name="Lin N."/>
            <person name="Zhang H."/>
            <person name="Zhang X."/>
            <person name="Huang J."/>
            <person name="Zhang X."/>
            <person name="Sun H."/>
            <person name="Wang H."/>
        </authorList>
    </citation>
    <scope>NUCLEOTIDE SEQUENCE [LARGE SCALE GENOMIC DNA]</scope>
    <source>
        <strain evidence="2">TB1705</strain>
        <tissue evidence="2">Leaf</tissue>
    </source>
</reference>
<feature type="compositionally biased region" description="Low complexity" evidence="1">
    <location>
        <begin position="459"/>
        <end position="483"/>
    </location>
</feature>
<dbReference type="Proteomes" id="UP000541444">
    <property type="component" value="Unassembled WGS sequence"/>
</dbReference>
<dbReference type="OrthoDB" id="785835at2759"/>
<feature type="region of interest" description="Disordered" evidence="1">
    <location>
        <begin position="357"/>
        <end position="524"/>
    </location>
</feature>
<comment type="caution">
    <text evidence="2">The sequence shown here is derived from an EMBL/GenBank/DDBJ whole genome shotgun (WGS) entry which is preliminary data.</text>
</comment>
<organism evidence="2 3">
    <name type="scientific">Kingdonia uniflora</name>
    <dbReference type="NCBI Taxonomy" id="39325"/>
    <lineage>
        <taxon>Eukaryota</taxon>
        <taxon>Viridiplantae</taxon>
        <taxon>Streptophyta</taxon>
        <taxon>Embryophyta</taxon>
        <taxon>Tracheophyta</taxon>
        <taxon>Spermatophyta</taxon>
        <taxon>Magnoliopsida</taxon>
        <taxon>Ranunculales</taxon>
        <taxon>Circaeasteraceae</taxon>
        <taxon>Kingdonia</taxon>
    </lineage>
</organism>
<feature type="compositionally biased region" description="Polar residues" evidence="1">
    <location>
        <begin position="401"/>
        <end position="412"/>
    </location>
</feature>
<feature type="compositionally biased region" description="Polar residues" evidence="1">
    <location>
        <begin position="507"/>
        <end position="524"/>
    </location>
</feature>
<keyword evidence="3" id="KW-1185">Reference proteome</keyword>
<dbReference type="PANTHER" id="PTHR31973">
    <property type="entry name" value="POLYPROTEIN, PUTATIVE-RELATED"/>
    <property type="match status" value="1"/>
</dbReference>
<gene>
    <name evidence="2" type="ORF">GIB67_017081</name>
</gene>
<evidence type="ECO:0000313" key="3">
    <source>
        <dbReference type="Proteomes" id="UP000541444"/>
    </source>
</evidence>
<name>A0A7J7NDD9_9MAGN</name>
<evidence type="ECO:0000313" key="2">
    <source>
        <dbReference type="EMBL" id="KAF6164878.1"/>
    </source>
</evidence>
<protein>
    <submittedName>
        <fullName evidence="2">Uncharacterized protein</fullName>
    </submittedName>
</protein>
<proteinExistence type="predicted"/>
<sequence>MSDDEIYEIFYLVIEYGGEWDEPSQSGYGVSQYKGGSCFALTVPVNISFMELLGLIATRIDDEHGPDNNVLVRRELDDLTKDYTSEEEFEIKKEDIDNVDEEVTRWTREELMRQFDNNEFEYLTKDSFFDNVDAEEDYHSNHTSQDGDDVPIMDHIEDHEALDGFTKGCRPIFGLDGCFLKGQYGGQCLSIISLDANNGIFPIAVFIYRNKRVLLRQFYKCSLIPIIDFVLGTCTKTSSNCTEGEHVTNNFSKSFNNWIVKIRDKPLNKMAERLNLMQMTLMYERKLKAKEWDQNGLVLRTVKRIELLKTYSHYYKLEGFEKDQWLVLNDSSTSHYHRVTTYVATYNQAVNPIADSSDWGEPTRDIRPPPLLRPAGRPRTLRKRESNEVNGMVRQPRRCSKCQTFGHNNRTYKGQPAEKPRMGRGGAKAYRLDNEFMTPSTRGKGRGKAEEPPQPPQPSISISTQPSQQSSQQSQPSQSFQPSHSTGQHFREPRQDPNAKGEHGGYRTTQTSRGLTHWCGTSGQ</sequence>
<dbReference type="PANTHER" id="PTHR31973:SF187">
    <property type="entry name" value="MUTATOR TRANSPOSASE MUDRA PROTEIN"/>
    <property type="match status" value="1"/>
</dbReference>
<dbReference type="EMBL" id="JACGCM010000882">
    <property type="protein sequence ID" value="KAF6164878.1"/>
    <property type="molecule type" value="Genomic_DNA"/>
</dbReference>
<feature type="compositionally biased region" description="Basic and acidic residues" evidence="1">
    <location>
        <begin position="489"/>
        <end position="505"/>
    </location>
</feature>
<evidence type="ECO:0000256" key="1">
    <source>
        <dbReference type="SAM" id="MobiDB-lite"/>
    </source>
</evidence>